<dbReference type="EMBL" id="FQVO01000010">
    <property type="protein sequence ID" value="SHF17955.1"/>
    <property type="molecule type" value="Genomic_DNA"/>
</dbReference>
<dbReference type="InterPro" id="IPR051531">
    <property type="entry name" value="N-acetyltransferase"/>
</dbReference>
<dbReference type="Gene3D" id="3.40.630.30">
    <property type="match status" value="1"/>
</dbReference>
<dbReference type="GO" id="GO:0016747">
    <property type="term" value="F:acyltransferase activity, transferring groups other than amino-acyl groups"/>
    <property type="evidence" value="ECO:0007669"/>
    <property type="project" value="InterPro"/>
</dbReference>
<dbReference type="InterPro" id="IPR000182">
    <property type="entry name" value="GNAT_dom"/>
</dbReference>
<organism evidence="2 3">
    <name type="scientific">Chryseobacterium takakiae</name>
    <dbReference type="NCBI Taxonomy" id="1302685"/>
    <lineage>
        <taxon>Bacteria</taxon>
        <taxon>Pseudomonadati</taxon>
        <taxon>Bacteroidota</taxon>
        <taxon>Flavobacteriia</taxon>
        <taxon>Flavobacteriales</taxon>
        <taxon>Weeksellaceae</taxon>
        <taxon>Chryseobacterium group</taxon>
        <taxon>Chryseobacterium</taxon>
    </lineage>
</organism>
<keyword evidence="3" id="KW-1185">Reference proteome</keyword>
<dbReference type="Proteomes" id="UP000184236">
    <property type="component" value="Unassembled WGS sequence"/>
</dbReference>
<dbReference type="OrthoDB" id="9811523at2"/>
<accession>A0A1M4ZJ09</accession>
<dbReference type="PANTHER" id="PTHR43792:SF1">
    <property type="entry name" value="N-ACETYLTRANSFERASE DOMAIN-CONTAINING PROTEIN"/>
    <property type="match status" value="1"/>
</dbReference>
<dbReference type="AlphaFoldDB" id="A0A1M4ZJ09"/>
<dbReference type="RefSeq" id="WP_072885298.1">
    <property type="nucleotide sequence ID" value="NZ_FQVO01000010.1"/>
</dbReference>
<evidence type="ECO:0000313" key="3">
    <source>
        <dbReference type="Proteomes" id="UP000184236"/>
    </source>
</evidence>
<gene>
    <name evidence="2" type="ORF">SAMN05444408_11067</name>
</gene>
<protein>
    <submittedName>
        <fullName evidence="2">Ribosomal-protein-alanine N-acetyltransferase</fullName>
    </submittedName>
</protein>
<name>A0A1M4ZJ09_9FLAO</name>
<dbReference type="CDD" id="cd04301">
    <property type="entry name" value="NAT_SF"/>
    <property type="match status" value="1"/>
</dbReference>
<dbReference type="PROSITE" id="PS51186">
    <property type="entry name" value="GNAT"/>
    <property type="match status" value="1"/>
</dbReference>
<sequence>MKLETERLQLKEINESYVDDILKIRSNEIINQYVQRVSPKNNYDALQFILTIKENTRNHKTFYWGISLKDQSNLIGTICLWNFSEDRTVAEVGYELLPDYHRKGIMSEALKAVINFAFNSLLLKEIVAMTHRYNDNSKKLLSKHDFVLEEGGIDDGIPENMVFSLKNDGVYSSKSLQ</sequence>
<reference evidence="3" key="1">
    <citation type="submission" date="2016-11" db="EMBL/GenBank/DDBJ databases">
        <authorList>
            <person name="Varghese N."/>
            <person name="Submissions S."/>
        </authorList>
    </citation>
    <scope>NUCLEOTIDE SEQUENCE [LARGE SCALE GENOMIC DNA]</scope>
    <source>
        <strain evidence="3">DSM 26898</strain>
    </source>
</reference>
<dbReference type="Pfam" id="PF13302">
    <property type="entry name" value="Acetyltransf_3"/>
    <property type="match status" value="1"/>
</dbReference>
<dbReference type="SUPFAM" id="SSF55729">
    <property type="entry name" value="Acyl-CoA N-acyltransferases (Nat)"/>
    <property type="match status" value="1"/>
</dbReference>
<proteinExistence type="predicted"/>
<dbReference type="InterPro" id="IPR016181">
    <property type="entry name" value="Acyl_CoA_acyltransferase"/>
</dbReference>
<feature type="domain" description="N-acetyltransferase" evidence="1">
    <location>
        <begin position="8"/>
        <end position="177"/>
    </location>
</feature>
<dbReference type="PANTHER" id="PTHR43792">
    <property type="entry name" value="GNAT FAMILY, PUTATIVE (AFU_ORTHOLOGUE AFUA_3G00765)-RELATED-RELATED"/>
    <property type="match status" value="1"/>
</dbReference>
<keyword evidence="2" id="KW-0808">Transferase</keyword>
<evidence type="ECO:0000259" key="1">
    <source>
        <dbReference type="PROSITE" id="PS51186"/>
    </source>
</evidence>
<dbReference type="STRING" id="1302685.SAMN05444408_11067"/>
<evidence type="ECO:0000313" key="2">
    <source>
        <dbReference type="EMBL" id="SHF17955.1"/>
    </source>
</evidence>